<evidence type="ECO:0000313" key="3">
    <source>
        <dbReference type="EMBL" id="KAB2794479.1"/>
    </source>
</evidence>
<dbReference type="GeneID" id="61316754"/>
<comment type="caution">
    <text evidence="2">The sequence shown here is derived from an EMBL/GenBank/DDBJ whole genome shotgun (WGS) entry which is preliminary data.</text>
</comment>
<accession>A0A011UMF9</accession>
<keyword evidence="1" id="KW-0812">Transmembrane</keyword>
<evidence type="ECO:0000313" key="6">
    <source>
        <dbReference type="Proteomes" id="UP000481876"/>
    </source>
</evidence>
<dbReference type="RefSeq" id="WP_010658400.1">
    <property type="nucleotide sequence ID" value="NZ_CP008820.1"/>
</dbReference>
<name>A0A011UMF9_BRUAN</name>
<dbReference type="EMBL" id="WBWX01000008">
    <property type="protein sequence ID" value="KAB2794479.1"/>
    <property type="molecule type" value="Genomic_DNA"/>
</dbReference>
<dbReference type="Proteomes" id="UP000441102">
    <property type="component" value="Unassembled WGS sequence"/>
</dbReference>
<dbReference type="Proteomes" id="UP000642265">
    <property type="component" value="Unassembled WGS sequence"/>
</dbReference>
<dbReference type="Proteomes" id="UP000481876">
    <property type="component" value="Unassembled WGS sequence"/>
</dbReference>
<keyword evidence="1" id="KW-0472">Membrane</keyword>
<organism evidence="2 6">
    <name type="scientific">Brucella anthropi</name>
    <name type="common">Ochrobactrum anthropi</name>
    <dbReference type="NCBI Taxonomy" id="529"/>
    <lineage>
        <taxon>Bacteria</taxon>
        <taxon>Pseudomonadati</taxon>
        <taxon>Pseudomonadota</taxon>
        <taxon>Alphaproteobacteria</taxon>
        <taxon>Hyphomicrobiales</taxon>
        <taxon>Brucellaceae</taxon>
        <taxon>Brucella/Ochrobactrum group</taxon>
        <taxon>Brucella</taxon>
    </lineage>
</organism>
<dbReference type="EMBL" id="WBWS01000004">
    <property type="protein sequence ID" value="KAB2772653.1"/>
    <property type="molecule type" value="Genomic_DNA"/>
</dbReference>
<reference evidence="4" key="2">
    <citation type="submission" date="2020-09" db="EMBL/GenBank/DDBJ databases">
        <authorList>
            <person name="Dalcin Martins P."/>
        </authorList>
    </citation>
    <scope>NUCLEOTIDE SEQUENCE</scope>
    <source>
        <strain evidence="4">MAG47</strain>
    </source>
</reference>
<dbReference type="AlphaFoldDB" id="A0A011UMF9"/>
<evidence type="ECO:0000313" key="4">
    <source>
        <dbReference type="EMBL" id="MBE0560591.1"/>
    </source>
</evidence>
<evidence type="ECO:0000313" key="5">
    <source>
        <dbReference type="Proteomes" id="UP000441102"/>
    </source>
</evidence>
<protein>
    <recommendedName>
        <fullName evidence="7">CoxF protein</fullName>
    </recommendedName>
</protein>
<feature type="transmembrane region" description="Helical" evidence="1">
    <location>
        <begin position="31"/>
        <end position="50"/>
    </location>
</feature>
<evidence type="ECO:0008006" key="7">
    <source>
        <dbReference type="Google" id="ProtNLM"/>
    </source>
</evidence>
<gene>
    <name evidence="2" type="ORF">F9L04_05745</name>
    <name evidence="3" type="ORF">F9L06_19130</name>
    <name evidence="4" type="ORF">IH622_07185</name>
</gene>
<dbReference type="KEGG" id="oah:DR92_2356"/>
<proteinExistence type="predicted"/>
<evidence type="ECO:0000256" key="1">
    <source>
        <dbReference type="SAM" id="Phobius"/>
    </source>
</evidence>
<keyword evidence="1" id="KW-1133">Transmembrane helix</keyword>
<reference evidence="4" key="3">
    <citation type="submission" date="2020-10" db="EMBL/GenBank/DDBJ databases">
        <title>Enrichment of novel Verrucomicrobia, Bacteroidetes and Krumholzibacteria in an oxygen-limited, methane- and iron-fed bioreactor inoculated with Bothnian Sea sediments.</title>
        <authorList>
            <person name="Martins P.D."/>
            <person name="de Jong A."/>
            <person name="Lenstra W.K."/>
            <person name="van Helmond N.A.G.M."/>
            <person name="Slomp C.P."/>
            <person name="Jetten M.S.M."/>
            <person name="Welte C.U."/>
            <person name="Rasigraf O."/>
        </authorList>
    </citation>
    <scope>NUCLEOTIDE SEQUENCE</scope>
    <source>
        <strain evidence="4">MAG47</strain>
    </source>
</reference>
<dbReference type="EMBL" id="JACZKO010000023">
    <property type="protein sequence ID" value="MBE0560591.1"/>
    <property type="molecule type" value="Genomic_DNA"/>
</dbReference>
<evidence type="ECO:0000313" key="2">
    <source>
        <dbReference type="EMBL" id="KAB2772653.1"/>
    </source>
</evidence>
<reference evidence="5 6" key="1">
    <citation type="submission" date="2019-09" db="EMBL/GenBank/DDBJ databases">
        <title>Taxonomic organization of the family Brucellaceae based on a phylogenomic approach.</title>
        <authorList>
            <person name="Leclercq S."/>
            <person name="Cloeckaert A."/>
            <person name="Zygmunt M.S."/>
        </authorList>
    </citation>
    <scope>NUCLEOTIDE SEQUENCE [LARGE SCALE GENOMIC DNA]</scope>
    <source>
        <strain evidence="3 5">CCUG 34461</strain>
        <strain evidence="2 6">LMG 3313</strain>
    </source>
</reference>
<sequence length="61" mass="6843">MDKTVQKPTDNELELIVPTEQQKRAQRNRSWGLAIALALFVLLVYIGTIAKLGVNVLVRPI</sequence>